<sequence length="428" mass="50179">MTTKYQQIYRDIKQQIEKGQLTKGDRLPSIRSLSLTYRCSKDTVQRALLELKYHNLIYPVAKSGYYVLEGRQHTDKADINLSLSGYHNMAYEDFRRCINESLIGRENYLFNTYYNQQGLAELLDSLQKHLEKTDVYSKISNIVVTSGTQQALYILSQLAFPNDNSIFLLEQPTYHRMNELISRQKLPFLTIERNFDGLDLTKLEYLFKSYPIKCFYTISRYSNPLGLSYSKQEKEKLVHLAAQYDVYIIEDDYLGDFAKTGDLPLHYYDTAEKVIYLKSFSASLFPALRLGSLVLPKQLLQAFLDYKKMIDYDSNLIMQKALSLYLDNGMFAKNLKYLQEVFRQQMNQAEKILQSFPAGCRYKLAPRSIAFELNTQKKNQRFLKDHRDFQCLDTCYLNEPDKHYLKLIMNGQLKDNLQSLSQFPDLLY</sequence>
<evidence type="ECO:0000259" key="7">
    <source>
        <dbReference type="PROSITE" id="PS50949"/>
    </source>
</evidence>
<evidence type="ECO:0000313" key="12">
    <source>
        <dbReference type="Proteomes" id="UP000262901"/>
    </source>
</evidence>
<dbReference type="AlphaFoldDB" id="A0A372KQW9"/>
<reference evidence="9 13" key="1">
    <citation type="submission" date="2018-08" db="EMBL/GenBank/DDBJ databases">
        <title>Draft genome of Streptococcus sp .nov. Z2.</title>
        <authorList>
            <person name="Tian Z."/>
        </authorList>
    </citation>
    <scope>NUCLEOTIDE SEQUENCE [LARGE SCALE GENOMIC DNA]</scope>
    <source>
        <strain evidence="9 13">Z2</strain>
    </source>
</reference>
<dbReference type="Proteomes" id="UP000264056">
    <property type="component" value="Unassembled WGS sequence"/>
</dbReference>
<dbReference type="GO" id="GO:0008483">
    <property type="term" value="F:transaminase activity"/>
    <property type="evidence" value="ECO:0007669"/>
    <property type="project" value="UniProtKB-KW"/>
</dbReference>
<dbReference type="GO" id="GO:0030170">
    <property type="term" value="F:pyridoxal phosphate binding"/>
    <property type="evidence" value="ECO:0007669"/>
    <property type="project" value="InterPro"/>
</dbReference>
<dbReference type="InterPro" id="IPR051446">
    <property type="entry name" value="HTH_trans_reg/aminotransferase"/>
</dbReference>
<feature type="domain" description="HTH gntR-type" evidence="7">
    <location>
        <begin position="2"/>
        <end position="70"/>
    </location>
</feature>
<dbReference type="Gene3D" id="3.40.640.10">
    <property type="entry name" value="Type I PLP-dependent aspartate aminotransferase-like (Major domain)"/>
    <property type="match status" value="1"/>
</dbReference>
<keyword evidence="2 10" id="KW-0032">Aminotransferase</keyword>
<dbReference type="InterPro" id="IPR015421">
    <property type="entry name" value="PyrdxlP-dep_Trfase_major"/>
</dbReference>
<dbReference type="OrthoDB" id="9802328at2"/>
<dbReference type="EMBL" id="QVQY01000003">
    <property type="protein sequence ID" value="RFU51727.1"/>
    <property type="molecule type" value="Genomic_DNA"/>
</dbReference>
<evidence type="ECO:0000313" key="11">
    <source>
        <dbReference type="Proteomes" id="UP000246115"/>
    </source>
</evidence>
<dbReference type="SMART" id="SM00345">
    <property type="entry name" value="HTH_GNTR"/>
    <property type="match status" value="1"/>
</dbReference>
<dbReference type="Proteomes" id="UP000246115">
    <property type="component" value="Chromosome"/>
</dbReference>
<keyword evidence="10" id="KW-0808">Transferase</keyword>
<evidence type="ECO:0000256" key="3">
    <source>
        <dbReference type="ARBA" id="ARBA00022898"/>
    </source>
</evidence>
<accession>A0A372KQW9</accession>
<dbReference type="InterPro" id="IPR036388">
    <property type="entry name" value="WH-like_DNA-bd_sf"/>
</dbReference>
<dbReference type="CDD" id="cd00609">
    <property type="entry name" value="AAT_like"/>
    <property type="match status" value="1"/>
</dbReference>
<evidence type="ECO:0000313" key="10">
    <source>
        <dbReference type="EMBL" id="RFU54048.1"/>
    </source>
</evidence>
<evidence type="ECO:0000256" key="6">
    <source>
        <dbReference type="ARBA" id="ARBA00023163"/>
    </source>
</evidence>
<dbReference type="Gene3D" id="1.10.10.10">
    <property type="entry name" value="Winged helix-like DNA-binding domain superfamily/Winged helix DNA-binding domain"/>
    <property type="match status" value="1"/>
</dbReference>
<comment type="similarity">
    <text evidence="1">In the C-terminal section; belongs to the class-I pyridoxal-phosphate-dependent aminotransferase family.</text>
</comment>
<reference evidence="10 12" key="2">
    <citation type="submission" date="2018-08" db="EMBL/GenBank/DDBJ databases">
        <title>Draft genome of Streptococcus sp. nov. Z1.</title>
        <authorList>
            <person name="Tian Z."/>
        </authorList>
    </citation>
    <scope>NUCLEOTIDE SEQUENCE [LARGE SCALE GENOMIC DNA]</scope>
    <source>
        <strain evidence="10">Z1</strain>
        <strain evidence="12">Z1(2018)</strain>
    </source>
</reference>
<dbReference type="InterPro" id="IPR000524">
    <property type="entry name" value="Tscrpt_reg_HTH_GntR"/>
</dbReference>
<dbReference type="PROSITE" id="PS50949">
    <property type="entry name" value="HTH_GNTR"/>
    <property type="match status" value="1"/>
</dbReference>
<evidence type="ECO:0000313" key="8">
    <source>
        <dbReference type="EMBL" id="AXQ78680.1"/>
    </source>
</evidence>
<dbReference type="RefSeq" id="WP_116877144.1">
    <property type="nucleotide sequence ID" value="NZ_CP031733.1"/>
</dbReference>
<dbReference type="InterPro" id="IPR015424">
    <property type="entry name" value="PyrdxlP-dep_Trfase"/>
</dbReference>
<dbReference type="Pfam" id="PF00392">
    <property type="entry name" value="GntR"/>
    <property type="match status" value="1"/>
</dbReference>
<dbReference type="Pfam" id="PF00155">
    <property type="entry name" value="Aminotran_1_2"/>
    <property type="match status" value="1"/>
</dbReference>
<proteinExistence type="inferred from homology"/>
<evidence type="ECO:0000256" key="5">
    <source>
        <dbReference type="ARBA" id="ARBA00023125"/>
    </source>
</evidence>
<dbReference type="InterPro" id="IPR004839">
    <property type="entry name" value="Aminotransferase_I/II_large"/>
</dbReference>
<keyword evidence="4" id="KW-0805">Transcription regulation</keyword>
<dbReference type="SUPFAM" id="SSF53383">
    <property type="entry name" value="PLP-dependent transferases"/>
    <property type="match status" value="1"/>
</dbReference>
<keyword evidence="3" id="KW-0663">Pyridoxal phosphate</keyword>
<gene>
    <name evidence="8" type="ORF">DDV21_006105</name>
    <name evidence="9" type="ORF">DDV22_02435</name>
    <name evidence="10" type="ORF">DDV23_00495</name>
</gene>
<organism evidence="10 12">
    <name type="scientific">Streptococcus chenjunshii</name>
    <dbReference type="NCBI Taxonomy" id="2173853"/>
    <lineage>
        <taxon>Bacteria</taxon>
        <taxon>Bacillati</taxon>
        <taxon>Bacillota</taxon>
        <taxon>Bacilli</taxon>
        <taxon>Lactobacillales</taxon>
        <taxon>Streptococcaceae</taxon>
        <taxon>Streptococcus</taxon>
    </lineage>
</organism>
<name>A0A372KQW9_9STRE</name>
<dbReference type="PANTHER" id="PTHR46577">
    <property type="entry name" value="HTH-TYPE TRANSCRIPTIONAL REGULATORY PROTEIN GABR"/>
    <property type="match status" value="1"/>
</dbReference>
<evidence type="ECO:0000256" key="1">
    <source>
        <dbReference type="ARBA" id="ARBA00005384"/>
    </source>
</evidence>
<dbReference type="GO" id="GO:0003677">
    <property type="term" value="F:DNA binding"/>
    <property type="evidence" value="ECO:0007669"/>
    <property type="project" value="UniProtKB-KW"/>
</dbReference>
<evidence type="ECO:0000256" key="2">
    <source>
        <dbReference type="ARBA" id="ARBA00022576"/>
    </source>
</evidence>
<evidence type="ECO:0000313" key="9">
    <source>
        <dbReference type="EMBL" id="RFU51727.1"/>
    </source>
</evidence>
<evidence type="ECO:0000313" key="13">
    <source>
        <dbReference type="Proteomes" id="UP000264056"/>
    </source>
</evidence>
<dbReference type="GO" id="GO:0003700">
    <property type="term" value="F:DNA-binding transcription factor activity"/>
    <property type="evidence" value="ECO:0007669"/>
    <property type="project" value="InterPro"/>
</dbReference>
<keyword evidence="5" id="KW-0238">DNA-binding</keyword>
<reference evidence="11" key="3">
    <citation type="submission" date="2018-08" db="EMBL/GenBank/DDBJ databases">
        <title>Streptococcus chenjunshii sp. nov., isolated from stools sample of the Tibetan antelope in the Qinghai-Tibet plateau, China.</title>
        <authorList>
            <person name="Tian Z."/>
        </authorList>
    </citation>
    <scope>NUCLEOTIDE SEQUENCE [LARGE SCALE GENOMIC DNA]</scope>
    <source>
        <strain evidence="11">Z15</strain>
    </source>
</reference>
<keyword evidence="6" id="KW-0804">Transcription</keyword>
<dbReference type="SUPFAM" id="SSF46785">
    <property type="entry name" value="Winged helix' DNA-binding domain"/>
    <property type="match status" value="1"/>
</dbReference>
<dbReference type="Proteomes" id="UP000262901">
    <property type="component" value="Unassembled WGS sequence"/>
</dbReference>
<protein>
    <submittedName>
        <fullName evidence="10">PLP-dependent aminotransferase family protein</fullName>
    </submittedName>
</protein>
<dbReference type="PANTHER" id="PTHR46577:SF1">
    <property type="entry name" value="HTH-TYPE TRANSCRIPTIONAL REGULATORY PROTEIN GABR"/>
    <property type="match status" value="1"/>
</dbReference>
<dbReference type="EMBL" id="QVQZ01000001">
    <property type="protein sequence ID" value="RFU54048.1"/>
    <property type="molecule type" value="Genomic_DNA"/>
</dbReference>
<accession>A0A346NCD5</accession>
<dbReference type="InterPro" id="IPR036390">
    <property type="entry name" value="WH_DNA-bd_sf"/>
</dbReference>
<keyword evidence="13" id="KW-1185">Reference proteome</keyword>
<reference evidence="8" key="4">
    <citation type="journal article" date="2019" name="Int. J. Syst. Evol. Microbiol.">
        <title>Streptococcus chenjunshii sp. nov. isolated from feces of Tibetan antelopes.</title>
        <authorList>
            <person name="Tian Z."/>
            <person name="Lu S."/>
            <person name="Jin D."/>
            <person name="Yang J."/>
            <person name="Pu J."/>
            <person name="Lai X.H."/>
            <person name="Bai X.N."/>
            <person name="Wu X.M."/>
            <person name="Li J."/>
            <person name="Wang S."/>
            <person name="Xu J."/>
        </authorList>
    </citation>
    <scope>NUCLEOTIDE SEQUENCE</scope>
    <source>
        <strain evidence="8">Z15</strain>
    </source>
</reference>
<dbReference type="KEGG" id="schj:DDV21_006105"/>
<evidence type="ECO:0000256" key="4">
    <source>
        <dbReference type="ARBA" id="ARBA00023015"/>
    </source>
</evidence>
<dbReference type="CDD" id="cd07377">
    <property type="entry name" value="WHTH_GntR"/>
    <property type="match status" value="1"/>
</dbReference>
<dbReference type="EMBL" id="CP031733">
    <property type="protein sequence ID" value="AXQ78680.1"/>
    <property type="molecule type" value="Genomic_DNA"/>
</dbReference>